<dbReference type="Pfam" id="PF15787">
    <property type="entry name" value="DUF4704"/>
    <property type="match status" value="1"/>
</dbReference>
<dbReference type="InterPro" id="IPR031570">
    <property type="entry name" value="NBEA/BDCP_DUF4704"/>
</dbReference>
<sequence>MGVFSFLTENGRGCLAVVAKDKLIYESINLKRQCVQLRTNVVRKKWHFLCITHSIGRAFSGGSLLRCYVDGDLVSSERCRYAKVSEPLTSCTIGTKIDVPVLDEDPTLESIKDSAPFLGQLGPVYLFSDAISSEQVHSIYSLGPSYMYSFLGNEATPFYDHPLPSGILDAKEGLASKIIFGLNAQASDGRTLFNVSPVSDHAIEKNSFEATVMVDENLANQQQMHLLSGFSILGFLLQSVPPQQLNLETLSALKHLLNVVTNCGLAELLVKDAISSIFLNPLIWLYTEYKVQRELYMFLIQQFDNDPRLLKSLCQLPRVLDIVRQFYWDNAKSRFAFGSKPLLHPTTKLVIGRRPIQEEIRKIRLLLLSLGEMSLRQNIAASDIKALIAFFETSPDMTCIEDVLHVVIRAVSQKPLLPAFLEQVNMIGGCHIFVNLLQRESEPIRLLSLQFLGRLLVVLPSEKKGSRFFNLAVGRSRLLAENHRNICSRRQPIFTVIADRLFRFPLTDNLCATLFDVLLGGASPKQKYNLGIPKRWRPHSQEVLQKQNQIDRQRSKGHDTHFFVPQMLVLIFRFLSCCEDASARMKIITDILDLLDSNPSNIEAFMEYGWNAWLMASVQLDVLKHYKVELQNQHNNEINEQRLVMELFCVVLCYYMHSVKGGWQQLEETVIFLLAHFEQEGVSCQDLLCDLYDDLIRRLMDSSAVENIFVSQPCRDNTLYLLSLVDEMLISELDHKLPVYSKPEILFLFSSLVICC</sequence>
<accession>A0A6A1VN56</accession>
<comment type="caution">
    <text evidence="2">The sequence shown here is derived from an EMBL/GenBank/DDBJ whole genome shotgun (WGS) entry which is preliminary data.</text>
</comment>
<dbReference type="Gene3D" id="2.60.120.200">
    <property type="match status" value="1"/>
</dbReference>
<evidence type="ECO:0000259" key="1">
    <source>
        <dbReference type="Pfam" id="PF15787"/>
    </source>
</evidence>
<dbReference type="EMBL" id="RXIC02000023">
    <property type="protein sequence ID" value="KAB1214123.1"/>
    <property type="molecule type" value="Genomic_DNA"/>
</dbReference>
<organism evidence="2 3">
    <name type="scientific">Morella rubra</name>
    <name type="common">Chinese bayberry</name>
    <dbReference type="NCBI Taxonomy" id="262757"/>
    <lineage>
        <taxon>Eukaryota</taxon>
        <taxon>Viridiplantae</taxon>
        <taxon>Streptophyta</taxon>
        <taxon>Embryophyta</taxon>
        <taxon>Tracheophyta</taxon>
        <taxon>Spermatophyta</taxon>
        <taxon>Magnoliopsida</taxon>
        <taxon>eudicotyledons</taxon>
        <taxon>Gunneridae</taxon>
        <taxon>Pentapetalae</taxon>
        <taxon>rosids</taxon>
        <taxon>fabids</taxon>
        <taxon>Fagales</taxon>
        <taxon>Myricaceae</taxon>
        <taxon>Morella</taxon>
    </lineage>
</organism>
<proteinExistence type="predicted"/>
<name>A0A6A1VN56_9ROSI</name>
<dbReference type="SUPFAM" id="SSF49899">
    <property type="entry name" value="Concanavalin A-like lectins/glucanases"/>
    <property type="match status" value="1"/>
</dbReference>
<feature type="domain" description="DUF4704" evidence="1">
    <location>
        <begin position="213"/>
        <end position="673"/>
    </location>
</feature>
<gene>
    <name evidence="2" type="ORF">CJ030_MR5G017386</name>
</gene>
<dbReference type="InterPro" id="IPR013320">
    <property type="entry name" value="ConA-like_dom_sf"/>
</dbReference>
<evidence type="ECO:0000313" key="2">
    <source>
        <dbReference type="EMBL" id="KAB1214123.1"/>
    </source>
</evidence>
<dbReference type="PANTHER" id="PTHR13743:SF112">
    <property type="entry name" value="BEACH DOMAIN-CONTAINING PROTEIN"/>
    <property type="match status" value="1"/>
</dbReference>
<dbReference type="OrthoDB" id="26681at2759"/>
<keyword evidence="3" id="KW-1185">Reference proteome</keyword>
<evidence type="ECO:0000313" key="3">
    <source>
        <dbReference type="Proteomes" id="UP000516437"/>
    </source>
</evidence>
<protein>
    <submittedName>
        <fullName evidence="2">Lipopolysaccharide-responsive and beige-like anchor protein</fullName>
    </submittedName>
</protein>
<dbReference type="AlphaFoldDB" id="A0A6A1VN56"/>
<dbReference type="PANTHER" id="PTHR13743">
    <property type="entry name" value="BEIGE/BEACH-RELATED"/>
    <property type="match status" value="1"/>
</dbReference>
<dbReference type="Proteomes" id="UP000516437">
    <property type="component" value="Chromosome 5"/>
</dbReference>
<dbReference type="InterPro" id="IPR050865">
    <property type="entry name" value="BEACH_Domain"/>
</dbReference>
<reference evidence="2 3" key="1">
    <citation type="journal article" date="2019" name="Plant Biotechnol. J.">
        <title>The red bayberry genome and genetic basis of sex determination.</title>
        <authorList>
            <person name="Jia H.M."/>
            <person name="Jia H.J."/>
            <person name="Cai Q.L."/>
            <person name="Wang Y."/>
            <person name="Zhao H.B."/>
            <person name="Yang W.F."/>
            <person name="Wang G.Y."/>
            <person name="Li Y.H."/>
            <person name="Zhan D.L."/>
            <person name="Shen Y.T."/>
            <person name="Niu Q.F."/>
            <person name="Chang L."/>
            <person name="Qiu J."/>
            <person name="Zhao L."/>
            <person name="Xie H.B."/>
            <person name="Fu W.Y."/>
            <person name="Jin J."/>
            <person name="Li X.W."/>
            <person name="Jiao Y."/>
            <person name="Zhou C.C."/>
            <person name="Tu T."/>
            <person name="Chai C.Y."/>
            <person name="Gao J.L."/>
            <person name="Fan L.J."/>
            <person name="van de Weg E."/>
            <person name="Wang J.Y."/>
            <person name="Gao Z.S."/>
        </authorList>
    </citation>
    <scope>NUCLEOTIDE SEQUENCE [LARGE SCALE GENOMIC DNA]</scope>
    <source>
        <tissue evidence="2">Leaves</tissue>
    </source>
</reference>